<dbReference type="InterPro" id="IPR011044">
    <property type="entry name" value="Quino_amine_DH_bsu"/>
</dbReference>
<accession>A0A7W7PZ04</accession>
<proteinExistence type="predicted"/>
<sequence length="583" mass="63253">MRRRLSVTLLAIAVLVLAGCANIPEESTPHAVRDEQQIVPEAAERPPTPNLNAFDLVREFVKRSGNPEAASMYLTDKAKEQWPADSKPYVIHDTFSTVPMSNDDQKQSGEDQGGVESGRVVVVLRVTQIGTLGQDNAFIPRIGNPEFRVGVVRENGQWRIDAPPEHVYVPYSYFKTSYRAVTVYYFDPDLRITVPDQRYVPAAPAAGLPARVIKVLLSGPSDSIRRSVVSPLEGVGARTNVVPDADGTLVVDLNPLGDKSEEQREKIAAQIVLSLQTVTSSRLRIKGDNVDLIQGHGDWRLSDIKQYDTATKPGPDQQGLLVSGGRLRMLQDGKAAPGPAGEGAYDVVSAAQSIDGEQLAVVTQVDGRLRLRVGRYGEALQEVALDATTMSRPTWRVSTGDDQDAGEVWTVEDGNVVRVVRAGDETWRSVEVNASALNENFGSITELRLSRDGTRAAIVTSRGWVVLAAVVRDKDSVSLALPRTLSPTMIVNAVGVDWLNQHTLVVATRQPQMPVINLSLDGLTIDHYDPNNLQLPVRAITAAPDREVVVTDSAAVSVVSGLGQVWHRLQNGQGPSSIPFYPG</sequence>
<evidence type="ECO:0000313" key="4">
    <source>
        <dbReference type="Proteomes" id="UP000520767"/>
    </source>
</evidence>
<dbReference type="Pfam" id="PF10646">
    <property type="entry name" value="Germane"/>
    <property type="match status" value="1"/>
</dbReference>
<evidence type="ECO:0000256" key="1">
    <source>
        <dbReference type="SAM" id="SignalP"/>
    </source>
</evidence>
<evidence type="ECO:0000313" key="3">
    <source>
        <dbReference type="EMBL" id="MBB4903950.1"/>
    </source>
</evidence>
<dbReference type="PROSITE" id="PS51257">
    <property type="entry name" value="PROKAR_LIPOPROTEIN"/>
    <property type="match status" value="1"/>
</dbReference>
<keyword evidence="1" id="KW-0732">Signal</keyword>
<feature type="chain" id="PRO_5039321599" description="GerMN domain-containing protein" evidence="1">
    <location>
        <begin position="19"/>
        <end position="583"/>
    </location>
</feature>
<gene>
    <name evidence="3" type="ORF">FHR82_000160</name>
</gene>
<dbReference type="InterPro" id="IPR059026">
    <property type="entry name" value="LpqB_N"/>
</dbReference>
<dbReference type="InterPro" id="IPR018910">
    <property type="entry name" value="LpqB_C"/>
</dbReference>
<name>A0A7W7PZ04_9PSEU</name>
<feature type="signal peptide" evidence="1">
    <location>
        <begin position="1"/>
        <end position="18"/>
    </location>
</feature>
<dbReference type="RefSeq" id="WP_184808264.1">
    <property type="nucleotide sequence ID" value="NZ_JACHJQ010000001.1"/>
</dbReference>
<keyword evidence="4" id="KW-1185">Reference proteome</keyword>
<dbReference type="InterPro" id="IPR019606">
    <property type="entry name" value="GerMN"/>
</dbReference>
<dbReference type="Pfam" id="PF25976">
    <property type="entry name" value="LpqB_N"/>
    <property type="match status" value="1"/>
</dbReference>
<dbReference type="AlphaFoldDB" id="A0A7W7PZ04"/>
<dbReference type="Pfam" id="PF10647">
    <property type="entry name" value="Gmad1"/>
    <property type="match status" value="1"/>
</dbReference>
<feature type="domain" description="GerMN" evidence="2">
    <location>
        <begin position="209"/>
        <end position="296"/>
    </location>
</feature>
<dbReference type="SMART" id="SM00909">
    <property type="entry name" value="Germane"/>
    <property type="match status" value="1"/>
</dbReference>
<protein>
    <recommendedName>
        <fullName evidence="2">GerMN domain-containing protein</fullName>
    </recommendedName>
</protein>
<dbReference type="EMBL" id="JACHJQ010000001">
    <property type="protein sequence ID" value="MBB4903950.1"/>
    <property type="molecule type" value="Genomic_DNA"/>
</dbReference>
<comment type="caution">
    <text evidence="3">The sequence shown here is derived from an EMBL/GenBank/DDBJ whole genome shotgun (WGS) entry which is preliminary data.</text>
</comment>
<dbReference type="SUPFAM" id="SSF50969">
    <property type="entry name" value="YVTN repeat-like/Quinoprotein amine dehydrogenase"/>
    <property type="match status" value="1"/>
</dbReference>
<dbReference type="Proteomes" id="UP000520767">
    <property type="component" value="Unassembled WGS sequence"/>
</dbReference>
<organism evidence="3 4">
    <name type="scientific">Actinophytocola algeriensis</name>
    <dbReference type="NCBI Taxonomy" id="1768010"/>
    <lineage>
        <taxon>Bacteria</taxon>
        <taxon>Bacillati</taxon>
        <taxon>Actinomycetota</taxon>
        <taxon>Actinomycetes</taxon>
        <taxon>Pseudonocardiales</taxon>
        <taxon>Pseudonocardiaceae</taxon>
    </lineage>
</organism>
<evidence type="ECO:0000259" key="2">
    <source>
        <dbReference type="SMART" id="SM00909"/>
    </source>
</evidence>
<reference evidence="3 4" key="1">
    <citation type="submission" date="2020-08" db="EMBL/GenBank/DDBJ databases">
        <title>Genomic Encyclopedia of Type Strains, Phase III (KMG-III): the genomes of soil and plant-associated and newly described type strains.</title>
        <authorList>
            <person name="Whitman W."/>
        </authorList>
    </citation>
    <scope>NUCLEOTIDE SEQUENCE [LARGE SCALE GENOMIC DNA]</scope>
    <source>
        <strain evidence="3 4">CECT 8960</strain>
    </source>
</reference>